<feature type="active site" evidence="5">
    <location>
        <position position="33"/>
    </location>
</feature>
<dbReference type="GO" id="GO:0009252">
    <property type="term" value="P:peptidoglycan biosynthetic process"/>
    <property type="evidence" value="ECO:0007669"/>
    <property type="project" value="UniProtKB-UniRule"/>
</dbReference>
<feature type="binding site" evidence="5">
    <location>
        <position position="84"/>
    </location>
    <ligand>
        <name>substrate</name>
    </ligand>
</feature>
<comment type="function">
    <text evidence="5">Catalyzes the sequential condensation of isopentenyl diphosphate (IPP) with (2E,6E)-farnesyl diphosphate (E,E-FPP) to yield (2Z,6Z,10Z,14Z,18Z,22Z,26Z,30Z,34E,38E)-undecaprenyl diphosphate (di-trans,octa-cis-UPP). UPP is the precursor of glycosyl carrier lipid in the biosynthesis of bacterial cell wall polysaccharide components such as peptidoglycan and lipopolysaccharide.</text>
</comment>
<feature type="binding site" evidence="5">
    <location>
        <position position="33"/>
    </location>
    <ligand>
        <name>Mg(2+)</name>
        <dbReference type="ChEBI" id="CHEBI:18420"/>
    </ligand>
</feature>
<dbReference type="Proteomes" id="UP000316199">
    <property type="component" value="Unassembled WGS sequence"/>
</dbReference>
<feature type="binding site" evidence="5">
    <location>
        <position position="203"/>
    </location>
    <ligand>
        <name>substrate</name>
    </ligand>
</feature>
<dbReference type="PROSITE" id="PS01066">
    <property type="entry name" value="UPP_SYNTHASE"/>
    <property type="match status" value="1"/>
</dbReference>
<dbReference type="GO" id="GO:0000287">
    <property type="term" value="F:magnesium ion binding"/>
    <property type="evidence" value="ECO:0007669"/>
    <property type="project" value="UniProtKB-UniRule"/>
</dbReference>
<feature type="binding site" evidence="5">
    <location>
        <position position="38"/>
    </location>
    <ligand>
        <name>substrate</name>
    </ligand>
</feature>
<dbReference type="GO" id="GO:0016094">
    <property type="term" value="P:polyprenol biosynthetic process"/>
    <property type="evidence" value="ECO:0007669"/>
    <property type="project" value="TreeGrafter"/>
</dbReference>
<feature type="active site" description="Proton acceptor" evidence="5">
    <location>
        <position position="81"/>
    </location>
</feature>
<sequence>MKVPNFFYRIYEHILWSQIRSGPQPHHIGLIVDGNRRFAKVEGIASNEGHNAGSKRLEDFLQWCWRLEVRIVTLYGFSIENYNRSNDEVDYLMDLIIRKLRYFQDDPTIKKERVKVKVIGRREDFSAEMLNEVLKIEKLTEKHDRFLLNIAISYGGRAEIVDAVKKVAAEVVETSLSLDDIDEKIFEQYLYTKGIRDPDLIIRTSGEERLSGFLLWQSAYSELYFTEVYWPAFRMIDFWRAIRVYQQRERRFGK</sequence>
<keyword evidence="2 5" id="KW-0479">Metal-binding</keyword>
<comment type="caution">
    <text evidence="6">The sequence shown here is derived from an EMBL/GenBank/DDBJ whole genome shotgun (WGS) entry which is preliminary data.</text>
</comment>
<evidence type="ECO:0000256" key="1">
    <source>
        <dbReference type="ARBA" id="ARBA00022679"/>
    </source>
</evidence>
<name>A0A520S058_9GAMM</name>
<dbReference type="AlphaFoldDB" id="A0A520S058"/>
<comment type="caution">
    <text evidence="5">Lacks conserved residue(s) required for the propagation of feature annotation.</text>
</comment>
<dbReference type="GO" id="GO:0008834">
    <property type="term" value="F:ditrans,polycis-undecaprenyl-diphosphate synthase [(2E,6E)-farnesyl-diphosphate specific] activity"/>
    <property type="evidence" value="ECO:0007669"/>
    <property type="project" value="UniProtKB-UniRule"/>
</dbReference>
<dbReference type="PANTHER" id="PTHR10291:SF43">
    <property type="entry name" value="DEHYDRODOLICHYL DIPHOSPHATE SYNTHASE COMPLEX SUBUNIT DHDDS"/>
    <property type="match status" value="1"/>
</dbReference>
<accession>A0A520S058</accession>
<reference evidence="6 7" key="1">
    <citation type="submission" date="2019-02" db="EMBL/GenBank/DDBJ databases">
        <title>Prokaryotic population dynamics and viral predation in marine succession experiment using metagenomics: the confinement effect.</title>
        <authorList>
            <person name="Haro-Moreno J.M."/>
            <person name="Rodriguez-Valera F."/>
            <person name="Lopez-Perez M."/>
        </authorList>
    </citation>
    <scope>NUCLEOTIDE SEQUENCE [LARGE SCALE GENOMIC DNA]</scope>
    <source>
        <strain evidence="6">MED-G157</strain>
    </source>
</reference>
<keyword evidence="3 5" id="KW-0460">Magnesium</keyword>
<gene>
    <name evidence="5 6" type="primary">uppS</name>
    <name evidence="6" type="ORF">EVA68_05950</name>
</gene>
<feature type="binding site" evidence="5">
    <location>
        <position position="50"/>
    </location>
    <ligand>
        <name>substrate</name>
    </ligand>
</feature>
<dbReference type="InterPro" id="IPR036424">
    <property type="entry name" value="UPP_synth-like_sf"/>
</dbReference>
<dbReference type="GO" id="GO:0033850">
    <property type="term" value="F:Z-farnesyl diphosphate synthase activity"/>
    <property type="evidence" value="ECO:0007669"/>
    <property type="project" value="UniProtKB-ARBA"/>
</dbReference>
<dbReference type="PANTHER" id="PTHR10291">
    <property type="entry name" value="DEHYDRODOLICHYL DIPHOSPHATE SYNTHASE FAMILY MEMBER"/>
    <property type="match status" value="1"/>
</dbReference>
<feature type="binding site" evidence="5">
    <location>
        <begin position="78"/>
        <end position="80"/>
    </location>
    <ligand>
        <name>substrate</name>
    </ligand>
</feature>
<dbReference type="Gene3D" id="3.40.1180.10">
    <property type="entry name" value="Decaprenyl diphosphate synthase-like"/>
    <property type="match status" value="1"/>
</dbReference>
<evidence type="ECO:0000256" key="4">
    <source>
        <dbReference type="ARBA" id="ARBA00038453"/>
    </source>
</evidence>
<dbReference type="InterPro" id="IPR001441">
    <property type="entry name" value="UPP_synth-like"/>
</dbReference>
<dbReference type="GO" id="GO:0008360">
    <property type="term" value="P:regulation of cell shape"/>
    <property type="evidence" value="ECO:0007669"/>
    <property type="project" value="UniProtKB-KW"/>
</dbReference>
<dbReference type="FunFam" id="3.40.1180.10:FF:000003">
    <property type="entry name" value="Isoprenyl transferase 2"/>
    <property type="match status" value="1"/>
</dbReference>
<organism evidence="6 7">
    <name type="scientific">OM182 bacterium</name>
    <dbReference type="NCBI Taxonomy" id="2510334"/>
    <lineage>
        <taxon>Bacteria</taxon>
        <taxon>Pseudomonadati</taxon>
        <taxon>Pseudomonadota</taxon>
        <taxon>Gammaproteobacteria</taxon>
        <taxon>OMG group</taxon>
        <taxon>OM182 clade</taxon>
    </lineage>
</organism>
<dbReference type="Pfam" id="PF01255">
    <property type="entry name" value="Prenyltransf"/>
    <property type="match status" value="1"/>
</dbReference>
<dbReference type="EMBL" id="SHAG01000023">
    <property type="protein sequence ID" value="RZO75859.1"/>
    <property type="molecule type" value="Genomic_DNA"/>
</dbReference>
<dbReference type="NCBIfam" id="TIGR00055">
    <property type="entry name" value="uppS"/>
    <property type="match status" value="1"/>
</dbReference>
<feature type="binding site" evidence="5">
    <location>
        <begin position="209"/>
        <end position="211"/>
    </location>
    <ligand>
        <name>substrate</name>
    </ligand>
</feature>
<protein>
    <recommendedName>
        <fullName evidence="5">Ditrans,polycis-undecaprenyl-diphosphate synthase ((2E,6E)-farnesyl-diphosphate specific)</fullName>
        <ecNumber evidence="5">2.5.1.31</ecNumber>
    </recommendedName>
    <alternativeName>
        <fullName evidence="5">Ditrans,polycis-undecaprenylcistransferase</fullName>
    </alternativeName>
    <alternativeName>
        <fullName evidence="5">Undecaprenyl diphosphate synthase</fullName>
        <shortName evidence="5">UDS</shortName>
    </alternativeName>
    <alternativeName>
        <fullName evidence="5">Undecaprenyl pyrophosphate synthase</fullName>
        <shortName evidence="5">UPP synthase</shortName>
    </alternativeName>
</protein>
<keyword evidence="1 5" id="KW-0808">Transferase</keyword>
<proteinExistence type="inferred from homology"/>
<feature type="binding site" evidence="5">
    <location>
        <begin position="34"/>
        <end position="37"/>
    </location>
    <ligand>
        <name>substrate</name>
    </ligand>
</feature>
<evidence type="ECO:0000256" key="5">
    <source>
        <dbReference type="HAMAP-Rule" id="MF_01139"/>
    </source>
</evidence>
<keyword evidence="5" id="KW-0133">Cell shape</keyword>
<dbReference type="InterPro" id="IPR018520">
    <property type="entry name" value="UPP_synth-like_CS"/>
</dbReference>
<keyword evidence="5" id="KW-0961">Cell wall biogenesis/degradation</keyword>
<evidence type="ECO:0000313" key="6">
    <source>
        <dbReference type="EMBL" id="RZO75859.1"/>
    </source>
</evidence>
<evidence type="ECO:0000256" key="2">
    <source>
        <dbReference type="ARBA" id="ARBA00022723"/>
    </source>
</evidence>
<dbReference type="GO" id="GO:0071555">
    <property type="term" value="P:cell wall organization"/>
    <property type="evidence" value="ECO:0007669"/>
    <property type="project" value="UniProtKB-KW"/>
</dbReference>
<feature type="binding site" evidence="5">
    <location>
        <position position="222"/>
    </location>
    <ligand>
        <name>Mg(2+)</name>
        <dbReference type="ChEBI" id="CHEBI:18420"/>
    </ligand>
</feature>
<evidence type="ECO:0000313" key="7">
    <source>
        <dbReference type="Proteomes" id="UP000316199"/>
    </source>
</evidence>
<comment type="cofactor">
    <cofactor evidence="5">
        <name>Mg(2+)</name>
        <dbReference type="ChEBI" id="CHEBI:18420"/>
    </cofactor>
    <text evidence="5">Binds 2 magnesium ions per subunit.</text>
</comment>
<comment type="catalytic activity">
    <reaction evidence="5">
        <text>8 isopentenyl diphosphate + (2E,6E)-farnesyl diphosphate = di-trans,octa-cis-undecaprenyl diphosphate + 8 diphosphate</text>
        <dbReference type="Rhea" id="RHEA:27551"/>
        <dbReference type="ChEBI" id="CHEBI:33019"/>
        <dbReference type="ChEBI" id="CHEBI:58405"/>
        <dbReference type="ChEBI" id="CHEBI:128769"/>
        <dbReference type="ChEBI" id="CHEBI:175763"/>
        <dbReference type="EC" id="2.5.1.31"/>
    </reaction>
</comment>
<evidence type="ECO:0000256" key="3">
    <source>
        <dbReference type="ARBA" id="ARBA00022842"/>
    </source>
</evidence>
<keyword evidence="5" id="KW-0573">Peptidoglycan synthesis</keyword>
<dbReference type="SUPFAM" id="SSF64005">
    <property type="entry name" value="Undecaprenyl diphosphate synthase"/>
    <property type="match status" value="1"/>
</dbReference>
<comment type="similarity">
    <text evidence="4">Belongs to the UPP synthase family. Z-FPP synthase subfamily.</text>
</comment>
<comment type="subunit">
    <text evidence="5">Homodimer.</text>
</comment>
<dbReference type="EC" id="2.5.1.31" evidence="5"/>
<dbReference type="CDD" id="cd00475">
    <property type="entry name" value="Cis_IPPS"/>
    <property type="match status" value="1"/>
</dbReference>
<dbReference type="HAMAP" id="MF_01139">
    <property type="entry name" value="ISPT"/>
    <property type="match status" value="1"/>
</dbReference>